<gene>
    <name evidence="3" type="ORF">BET10_12300</name>
</gene>
<dbReference type="AlphaFoldDB" id="A0A1S1MWI1"/>
<keyword evidence="4" id="KW-1185">Reference proteome</keyword>
<dbReference type="Pfam" id="PF19313">
    <property type="entry name" value="DUF5916"/>
    <property type="match status" value="1"/>
</dbReference>
<evidence type="ECO:0000256" key="1">
    <source>
        <dbReference type="SAM" id="SignalP"/>
    </source>
</evidence>
<proteinExistence type="predicted"/>
<name>A0A1S1MWI1_9GAMM</name>
<evidence type="ECO:0000259" key="2">
    <source>
        <dbReference type="Pfam" id="PF19313"/>
    </source>
</evidence>
<keyword evidence="1" id="KW-0732">Signal</keyword>
<dbReference type="Proteomes" id="UP000179786">
    <property type="component" value="Unassembled WGS sequence"/>
</dbReference>
<sequence length="716" mass="82985">MKYANYVCLAIALSSLSVNADQTYQRAPIEIAKLTQAPIINGNITASEWRDAAVIEQFVEFRPNLGDTPLYPIKAWVAYDESYFYVAAEISQPQQSITDRVLTQGDNIWNEDYFGITLDTNFDKRDAYLFHVSPSGVREDGLIDGTQYIGQWSTIWYAKNQRTQNGWSVEMAIPMQSLSFDPSKSDWGLQLRHKLSKPYKQIYWNVNDPSNWGWTAPQVGKITNIHGLTQGKGVEIKTGLSFKDNQESSKWTPSLDAFYKFSPNITGVLTLNTDFSGTDVDEVDINMTRFSQFFEEKRDFFLQDSQVFSFGDFSNYDYNGMPFYSRRIGQGPQSGVLDIDWGTKFTGKVDGTSFGVLSVNQEKDGSVDDTTQLSVARVKQQLGQHHQVGAIITDGSADGGDNSGLFGVDYRYENSIFGDQQIRAYAWYQETEKQHHDDDTIAYGAQITLPNDKIYASAIYRYLGEDFNPALGFVNRNGINYYEWVSHLRHRPKTGFLSNYINYYQVNYNYFQRNDVDNNWLSKMYTIRPMRIQMKDSSVFQIQYDARTERLKNRYAMGRRIGFAAKDYHFDQWSVFYQTSTNQSVFGNIKLTTGEFYDSDRQEVLAELNYKPNKHVMLQLSRNHHYYAQSVLSENMYSTRLKANISFNEEWSWNTMIQHNTRSDNLSIFSRLRYQSAPDELYQVSINKGYDLEDGWHQRQSYFDEKTIKVNYINRW</sequence>
<feature type="signal peptide" evidence="1">
    <location>
        <begin position="1"/>
        <end position="20"/>
    </location>
</feature>
<dbReference type="CDD" id="cd09618">
    <property type="entry name" value="CBM9_like_2"/>
    <property type="match status" value="1"/>
</dbReference>
<dbReference type="RefSeq" id="WP_070985496.1">
    <property type="nucleotide sequence ID" value="NZ_MKJU01000025.1"/>
</dbReference>
<dbReference type="InterPro" id="IPR045670">
    <property type="entry name" value="DUF5916"/>
</dbReference>
<protein>
    <recommendedName>
        <fullName evidence="2">DUF5916 domain-containing protein</fullName>
    </recommendedName>
</protein>
<dbReference type="SUPFAM" id="SSF49344">
    <property type="entry name" value="CBD9-like"/>
    <property type="match status" value="1"/>
</dbReference>
<reference evidence="3 4" key="1">
    <citation type="submission" date="2016-09" db="EMBL/GenBank/DDBJ databases">
        <title>Pseudoalteromonas amylolytica sp. nov., isolated from the surface seawater.</title>
        <authorList>
            <person name="Wu Y.-H."/>
            <person name="Cheng H."/>
            <person name="Jin X.-B."/>
            <person name="Wang C.-S."/>
            <person name="Xu X.-W."/>
        </authorList>
    </citation>
    <scope>NUCLEOTIDE SEQUENCE [LARGE SCALE GENOMIC DNA]</scope>
    <source>
        <strain evidence="3 4">JW1</strain>
    </source>
</reference>
<feature type="chain" id="PRO_5010218505" description="DUF5916 domain-containing protein" evidence="1">
    <location>
        <begin position="21"/>
        <end position="716"/>
    </location>
</feature>
<dbReference type="STRING" id="1859457.BET10_12300"/>
<dbReference type="Gene3D" id="2.60.40.1190">
    <property type="match status" value="1"/>
</dbReference>
<dbReference type="OrthoDB" id="9786766at2"/>
<evidence type="ECO:0000313" key="4">
    <source>
        <dbReference type="Proteomes" id="UP000179786"/>
    </source>
</evidence>
<evidence type="ECO:0000313" key="3">
    <source>
        <dbReference type="EMBL" id="OHU91581.1"/>
    </source>
</evidence>
<accession>A0A1S1MWI1</accession>
<organism evidence="3 4">
    <name type="scientific">Pseudoalteromonas amylolytica</name>
    <dbReference type="NCBI Taxonomy" id="1859457"/>
    <lineage>
        <taxon>Bacteria</taxon>
        <taxon>Pseudomonadati</taxon>
        <taxon>Pseudomonadota</taxon>
        <taxon>Gammaproteobacteria</taxon>
        <taxon>Alteromonadales</taxon>
        <taxon>Pseudoalteromonadaceae</taxon>
        <taxon>Pseudoalteromonas</taxon>
    </lineage>
</organism>
<dbReference type="EMBL" id="MKJU01000025">
    <property type="protein sequence ID" value="OHU91581.1"/>
    <property type="molecule type" value="Genomic_DNA"/>
</dbReference>
<comment type="caution">
    <text evidence="3">The sequence shown here is derived from an EMBL/GenBank/DDBJ whole genome shotgun (WGS) entry which is preliminary data.</text>
</comment>
<feature type="domain" description="DUF5916" evidence="2">
    <location>
        <begin position="243"/>
        <end position="334"/>
    </location>
</feature>